<feature type="compositionally biased region" description="Polar residues" evidence="2">
    <location>
        <begin position="24"/>
        <end position="33"/>
    </location>
</feature>
<evidence type="ECO:0000313" key="4">
    <source>
        <dbReference type="EMBL" id="KAK4362871.1"/>
    </source>
</evidence>
<dbReference type="Pfam" id="PF24851">
    <property type="entry name" value="DUF7725"/>
    <property type="match status" value="1"/>
</dbReference>
<feature type="region of interest" description="Disordered" evidence="2">
    <location>
        <begin position="297"/>
        <end position="360"/>
    </location>
</feature>
<feature type="region of interest" description="Disordered" evidence="2">
    <location>
        <begin position="1"/>
        <end position="45"/>
    </location>
</feature>
<dbReference type="InterPro" id="IPR056142">
    <property type="entry name" value="DUF7725"/>
</dbReference>
<comment type="caution">
    <text evidence="4">The sequence shown here is derived from an EMBL/GenBank/DDBJ whole genome shotgun (WGS) entry which is preliminary data.</text>
</comment>
<accession>A0AAE1S5G2</accession>
<dbReference type="AlphaFoldDB" id="A0AAE1S5G2"/>
<organism evidence="4 5">
    <name type="scientific">Anisodus tanguticus</name>
    <dbReference type="NCBI Taxonomy" id="243964"/>
    <lineage>
        <taxon>Eukaryota</taxon>
        <taxon>Viridiplantae</taxon>
        <taxon>Streptophyta</taxon>
        <taxon>Embryophyta</taxon>
        <taxon>Tracheophyta</taxon>
        <taxon>Spermatophyta</taxon>
        <taxon>Magnoliopsida</taxon>
        <taxon>eudicotyledons</taxon>
        <taxon>Gunneridae</taxon>
        <taxon>Pentapetalae</taxon>
        <taxon>asterids</taxon>
        <taxon>lamiids</taxon>
        <taxon>Solanales</taxon>
        <taxon>Solanaceae</taxon>
        <taxon>Solanoideae</taxon>
        <taxon>Hyoscyameae</taxon>
        <taxon>Anisodus</taxon>
    </lineage>
</organism>
<proteinExistence type="predicted"/>
<evidence type="ECO:0000259" key="3">
    <source>
        <dbReference type="Pfam" id="PF24851"/>
    </source>
</evidence>
<evidence type="ECO:0000256" key="1">
    <source>
        <dbReference type="SAM" id="Coils"/>
    </source>
</evidence>
<feature type="coiled-coil region" evidence="1">
    <location>
        <begin position="74"/>
        <end position="104"/>
    </location>
</feature>
<reference evidence="4" key="1">
    <citation type="submission" date="2023-12" db="EMBL/GenBank/DDBJ databases">
        <title>Genome assembly of Anisodus tanguticus.</title>
        <authorList>
            <person name="Wang Y.-J."/>
        </authorList>
    </citation>
    <scope>NUCLEOTIDE SEQUENCE</scope>
    <source>
        <strain evidence="4">KB-2021</strain>
        <tissue evidence="4">Leaf</tissue>
    </source>
</reference>
<feature type="region of interest" description="Disordered" evidence="2">
    <location>
        <begin position="795"/>
        <end position="829"/>
    </location>
</feature>
<dbReference type="PANTHER" id="PTHR35766">
    <property type="entry name" value="OS08G0543600 PROTEIN"/>
    <property type="match status" value="1"/>
</dbReference>
<feature type="compositionally biased region" description="Polar residues" evidence="2">
    <location>
        <begin position="299"/>
        <end position="343"/>
    </location>
</feature>
<keyword evidence="1" id="KW-0175">Coiled coil</keyword>
<feature type="compositionally biased region" description="Polar residues" evidence="2">
    <location>
        <begin position="795"/>
        <end position="825"/>
    </location>
</feature>
<sequence length="875" mass="97122">MEASAAARGVALPAASRKEWRAVSEQSVRNSSNEETEHSRLGQTDERLIYEVQQGREPVDVDFCSITIDGSSNNDILQQRLLSVVKQKEELQQMETELRAQLIARSKIMEIRNSFDAQIKEHANASVKFQEQIHERDQKNYELERRMEEKERELHAIRLDNEAAWAKEDLLREQSKELQTYRRERDNSEAERAQHIKQIHELQEHIQEKERQFMELQEQNRIAQETILFKDEQIREAQAWITRVQEVDALQQAELRERTEQYNQLWLACQRQFGEMERMHMHMQQLQLELAEARGGTYSDGSQVSNLNSKDANHLGQSNGSQLNASGSSTPGESSIGLQNGNVENAPYFASTGNTSTQSDHVHGMPVAPSSLLGMTTYLQPGQIAAMHPYVMHQQGIPPLPSHVPQSHVGHFHSVPAVSSLQHWPNQQAVPEGSHISSHNQYSLQPQSTLPRSDSQYDDETTVNGQTLRSDYGDVNVNQGIETQDPVVPASSEEGQALQSVDKNYLSGVQIQQTLHHISSQFNGALRLDSHEHNSETEVNNVNSSANYMLETQGLRMGEFSLNADKSSTEVPNNAYNSIESATDTVSGAVLTETYVAGGQKNAYAVGKSVEVNLLDEKALLACIVRTIPPGSGGRIRVSSTLPNRLGKMLAPLHWHDYKKKYGKLDEFVANHPELFVIDGDFIQLREGAQEIIAATAAAAKVAAAAAAPSSYSSLMPPIAVTPMPQNHRLKRVPSVEPTSEKAVFKDYAVVRPANSSDNLQSQISNGASFNVTGGISNVKILTKPRDQMELNASESRAASSVQLIPGNETTANKNDLGSSQNKVSSHGRPGTSLVRMLGFHQALEDRQILDADEYGWTYNWLLKGVAGQILDIGC</sequence>
<name>A0AAE1S5G2_9SOLA</name>
<dbReference type="PANTHER" id="PTHR35766:SF1">
    <property type="entry name" value="OS08G0543600 PROTEIN"/>
    <property type="match status" value="1"/>
</dbReference>
<dbReference type="EMBL" id="JAVYJV010000009">
    <property type="protein sequence ID" value="KAK4362871.1"/>
    <property type="molecule type" value="Genomic_DNA"/>
</dbReference>
<gene>
    <name evidence="4" type="ORF">RND71_018112</name>
</gene>
<dbReference type="Proteomes" id="UP001291623">
    <property type="component" value="Unassembled WGS sequence"/>
</dbReference>
<evidence type="ECO:0000256" key="2">
    <source>
        <dbReference type="SAM" id="MobiDB-lite"/>
    </source>
</evidence>
<evidence type="ECO:0000313" key="5">
    <source>
        <dbReference type="Proteomes" id="UP001291623"/>
    </source>
</evidence>
<feature type="region of interest" description="Disordered" evidence="2">
    <location>
        <begin position="427"/>
        <end position="461"/>
    </location>
</feature>
<feature type="domain" description="DUF7725" evidence="3">
    <location>
        <begin position="614"/>
        <end position="686"/>
    </location>
</feature>
<keyword evidence="5" id="KW-1185">Reference proteome</keyword>
<feature type="coiled-coil region" evidence="1">
    <location>
        <begin position="133"/>
        <end position="226"/>
    </location>
</feature>
<feature type="compositionally biased region" description="Basic and acidic residues" evidence="2">
    <location>
        <begin position="35"/>
        <end position="45"/>
    </location>
</feature>
<feature type="compositionally biased region" description="Polar residues" evidence="2">
    <location>
        <begin position="427"/>
        <end position="454"/>
    </location>
</feature>
<protein>
    <recommendedName>
        <fullName evidence="3">DUF7725 domain-containing protein</fullName>
    </recommendedName>
</protein>